<dbReference type="PANTHER" id="PTHR24148">
    <property type="entry name" value="ANKYRIN REPEAT DOMAIN-CONTAINING PROTEIN 39 HOMOLOG-RELATED"/>
    <property type="match status" value="1"/>
</dbReference>
<dbReference type="InterPro" id="IPR052895">
    <property type="entry name" value="HetReg/Transcr_Mod"/>
</dbReference>
<dbReference type="PANTHER" id="PTHR24148:SF64">
    <property type="entry name" value="HETEROKARYON INCOMPATIBILITY DOMAIN-CONTAINING PROTEIN"/>
    <property type="match status" value="1"/>
</dbReference>
<proteinExistence type="predicted"/>
<evidence type="ECO:0000313" key="4">
    <source>
        <dbReference type="Proteomes" id="UP000698800"/>
    </source>
</evidence>
<dbReference type="AlphaFoldDB" id="A0A9P8I1R4"/>
<dbReference type="InterPro" id="IPR010730">
    <property type="entry name" value="HET"/>
</dbReference>
<keyword evidence="4" id="KW-1185">Reference proteome</keyword>
<evidence type="ECO:0000256" key="1">
    <source>
        <dbReference type="SAM" id="MobiDB-lite"/>
    </source>
</evidence>
<accession>A0A9P8I1R4</accession>
<name>A0A9P8I1R4_9PEZI</name>
<reference evidence="3" key="1">
    <citation type="submission" date="2021-03" db="EMBL/GenBank/DDBJ databases">
        <title>Comparative genomics and phylogenomic investigation of the class Geoglossomycetes provide insights into ecological specialization and systematics.</title>
        <authorList>
            <person name="Melie T."/>
            <person name="Pirro S."/>
            <person name="Miller A.N."/>
            <person name="Quandt A."/>
        </authorList>
    </citation>
    <scope>NUCLEOTIDE SEQUENCE</scope>
    <source>
        <strain evidence="3">GBOQ0MN5Z8</strain>
    </source>
</reference>
<feature type="region of interest" description="Disordered" evidence="1">
    <location>
        <begin position="22"/>
        <end position="44"/>
    </location>
</feature>
<gene>
    <name evidence="3" type="ORF">FGG08_007305</name>
</gene>
<comment type="caution">
    <text evidence="3">The sequence shown here is derived from an EMBL/GenBank/DDBJ whole genome shotgun (WGS) entry which is preliminary data.</text>
</comment>
<dbReference type="OrthoDB" id="2157530at2759"/>
<protein>
    <recommendedName>
        <fullName evidence="2">Heterokaryon incompatibility domain-containing protein</fullName>
    </recommendedName>
</protein>
<dbReference type="Pfam" id="PF06985">
    <property type="entry name" value="HET"/>
    <property type="match status" value="1"/>
</dbReference>
<evidence type="ECO:0000259" key="2">
    <source>
        <dbReference type="Pfam" id="PF06985"/>
    </source>
</evidence>
<evidence type="ECO:0000313" key="3">
    <source>
        <dbReference type="EMBL" id="KAH0534096.1"/>
    </source>
</evidence>
<dbReference type="Pfam" id="PF26639">
    <property type="entry name" value="Het-6_barrel"/>
    <property type="match status" value="1"/>
</dbReference>
<dbReference type="EMBL" id="JAGHQL010000274">
    <property type="protein sequence ID" value="KAH0534096.1"/>
    <property type="molecule type" value="Genomic_DNA"/>
</dbReference>
<organism evidence="3 4">
    <name type="scientific">Glutinoglossum americanum</name>
    <dbReference type="NCBI Taxonomy" id="1670608"/>
    <lineage>
        <taxon>Eukaryota</taxon>
        <taxon>Fungi</taxon>
        <taxon>Dikarya</taxon>
        <taxon>Ascomycota</taxon>
        <taxon>Pezizomycotina</taxon>
        <taxon>Geoglossomycetes</taxon>
        <taxon>Geoglossales</taxon>
        <taxon>Geoglossaceae</taxon>
        <taxon>Glutinoglossum</taxon>
    </lineage>
</organism>
<sequence>MASSQRSDRAILVSQRDLELQRRQSHQRTLRGVNPFQDPDQETSAYPYRELETPNKIRLLKLAPFLSGSSRIEDICGFLVEVDVTDAPSYDCLSYVCGTSPPDAYMWLGQDRLPISENLRRALRCLQEEDEFRLVWIDFICTKQDDLEEREAQVRIINTTDFTTMILMAIFNSRLRGRFDDPGSQYIPIEQSGLPGVGDKDGKHFATVSAKKLYMMCGGWTINSASFFAVVQFGYTYNLPFLPQHSEATPPWEHAILLGLRQILLMREHGVLNHPAFANTALIIMGQAFVDKIRACQSWRPSLLNILEISRHSQSTDPRDRVYAFMNLSKERGERGLQPDYRATVKDTYAKAGRFFVRAGQAPKLISNAGLSDPALGLPSWIPDWSFGKLPFETIAPQASITQESNGAPQAGGECGESDFVLDGESSLRVKAYIIGQISSLGKTHQFQKDPDPDTVAERYMAAPLDGGESSTSQTKPGTAADIRELLGYFGLPYKAPLVLGTDDEAVSSDFPVLSRYISEIANIALASPAYERNFIDVIWRTATCDHEVLSNNRAPGTYIDYFFSYMEEVRFEYMPGQKKKRLLELARMARFRQLSNGESPEDSLKRDRQPTLNLLRQILREDLMSHAESLAQAVTAEVKKMQRESALFQRAARRFCLQLRVAQTDDGRVGVVPHQAEAGDVAVIIKGVCVPMILRKVGKSDNRYLVVGQAYFHGFMHGEVFQSGGFTEQTITLV</sequence>
<dbReference type="Proteomes" id="UP000698800">
    <property type="component" value="Unassembled WGS sequence"/>
</dbReference>
<feature type="domain" description="Heterokaryon incompatibility" evidence="2">
    <location>
        <begin position="90"/>
        <end position="157"/>
    </location>
</feature>